<keyword evidence="14" id="KW-0675">Receptor</keyword>
<dbReference type="InterPro" id="IPR003609">
    <property type="entry name" value="Pan_app"/>
</dbReference>
<keyword evidence="8 18" id="KW-0547">Nucleotide-binding</keyword>
<dbReference type="SMART" id="SM00220">
    <property type="entry name" value="S_TKc"/>
    <property type="match status" value="1"/>
</dbReference>
<keyword evidence="10 18" id="KW-0067">ATP-binding</keyword>
<name>A0A1S4BF06_TOBAC</name>
<comment type="catalytic activity">
    <reaction evidence="16 18">
        <text>L-threonyl-[protein] + ATP = O-phospho-L-threonyl-[protein] + ADP + H(+)</text>
        <dbReference type="Rhea" id="RHEA:46608"/>
        <dbReference type="Rhea" id="RHEA-COMP:11060"/>
        <dbReference type="Rhea" id="RHEA-COMP:11605"/>
        <dbReference type="ChEBI" id="CHEBI:15378"/>
        <dbReference type="ChEBI" id="CHEBI:30013"/>
        <dbReference type="ChEBI" id="CHEBI:30616"/>
        <dbReference type="ChEBI" id="CHEBI:61977"/>
        <dbReference type="ChEBI" id="CHEBI:456216"/>
        <dbReference type="EC" id="2.7.11.1"/>
    </reaction>
</comment>
<dbReference type="FunFam" id="1.10.510.10:FF:000060">
    <property type="entry name" value="G-type lectin S-receptor-like serine/threonine-protein kinase"/>
    <property type="match status" value="1"/>
</dbReference>
<dbReference type="GO" id="GO:0106310">
    <property type="term" value="F:protein serine kinase activity"/>
    <property type="evidence" value="ECO:0007669"/>
    <property type="project" value="RHEA"/>
</dbReference>
<evidence type="ECO:0000313" key="26">
    <source>
        <dbReference type="RefSeq" id="XP_016487515.1"/>
    </source>
</evidence>
<evidence type="ECO:0000256" key="1">
    <source>
        <dbReference type="ARBA" id="ARBA00004251"/>
    </source>
</evidence>
<dbReference type="RefSeq" id="XP_016487515.1">
    <property type="nucleotide sequence ID" value="XM_016632029.2"/>
</dbReference>
<dbReference type="CDD" id="cd14066">
    <property type="entry name" value="STKc_IRAK"/>
    <property type="match status" value="1"/>
</dbReference>
<dbReference type="GO" id="GO:0005524">
    <property type="term" value="F:ATP binding"/>
    <property type="evidence" value="ECO:0007669"/>
    <property type="project" value="UniProtKB-UniRule"/>
</dbReference>
<accession>A0A1S4BF06</accession>
<evidence type="ECO:0000256" key="4">
    <source>
        <dbReference type="ARBA" id="ARBA00022679"/>
    </source>
</evidence>
<comment type="catalytic activity">
    <reaction evidence="17 18">
        <text>L-seryl-[protein] + ATP = O-phospho-L-seryl-[protein] + ADP + H(+)</text>
        <dbReference type="Rhea" id="RHEA:17989"/>
        <dbReference type="Rhea" id="RHEA-COMP:9863"/>
        <dbReference type="Rhea" id="RHEA-COMP:11604"/>
        <dbReference type="ChEBI" id="CHEBI:15378"/>
        <dbReference type="ChEBI" id="CHEBI:29999"/>
        <dbReference type="ChEBI" id="CHEBI:30616"/>
        <dbReference type="ChEBI" id="CHEBI:83421"/>
        <dbReference type="ChEBI" id="CHEBI:456216"/>
        <dbReference type="EC" id="2.7.11.1"/>
    </reaction>
</comment>
<dbReference type="EC" id="2.7.11.1" evidence="18"/>
<dbReference type="GeneID" id="107807610"/>
<dbReference type="CDD" id="cd01098">
    <property type="entry name" value="PAN_AP_plant"/>
    <property type="match status" value="1"/>
</dbReference>
<evidence type="ECO:0000256" key="5">
    <source>
        <dbReference type="ARBA" id="ARBA00022692"/>
    </source>
</evidence>
<keyword evidence="13" id="KW-1015">Disulfide bond</keyword>
<keyword evidence="9 18" id="KW-0418">Kinase</keyword>
<dbReference type="GO" id="GO:0004674">
    <property type="term" value="F:protein serine/threonine kinase activity"/>
    <property type="evidence" value="ECO:0000318"/>
    <property type="project" value="GO_Central"/>
</dbReference>
<dbReference type="GO" id="GO:0030246">
    <property type="term" value="F:carbohydrate binding"/>
    <property type="evidence" value="ECO:0007669"/>
    <property type="project" value="UniProtKB-KW"/>
</dbReference>
<dbReference type="Pfam" id="PF07714">
    <property type="entry name" value="PK_Tyr_Ser-Thr"/>
    <property type="match status" value="1"/>
</dbReference>
<dbReference type="OMA" id="RACNRTT"/>
<dbReference type="PROSITE" id="PS00108">
    <property type="entry name" value="PROTEIN_KINASE_ST"/>
    <property type="match status" value="1"/>
</dbReference>
<dbReference type="Gene3D" id="1.10.510.10">
    <property type="entry name" value="Transferase(Phosphotransferase) domain 1"/>
    <property type="match status" value="1"/>
</dbReference>
<dbReference type="PROSITE" id="PS00107">
    <property type="entry name" value="PROTEIN_KINASE_ATP"/>
    <property type="match status" value="1"/>
</dbReference>
<comment type="similarity">
    <text evidence="18">Belongs to the protein kinase superfamily. Ser/Thr protein kinase family.</text>
</comment>
<keyword evidence="11 20" id="KW-1133">Transmembrane helix</keyword>
<evidence type="ECO:0000259" key="23">
    <source>
        <dbReference type="PROSITE" id="PS50927"/>
    </source>
</evidence>
<sequence length="845" mass="95271">MEVKNIKNLLFLQLVLFSCFSFGANTNSSTNQKLSLGDTLSAEKSITIGVTIISSGGIFEMGFFTVGNLSNNYYMGIWYKQITPQTVVWVANRETPLSFSEMDSAQLKIIHGNLVLLNGTGLSIWSTNINSSATSKSIVAIIRDDGNLILNDGSNSLWQSFDHPSHTFFSGSKFGYNKRSKTSQVLTSWKNSEDPSPGLFSLEAEPNGEFIIRWNKTVKYWSTGPWNGHTFGSLPLRPNSQYNYTFINNDDEVYFRYFILNPLSRARVILDVSGELKQLTWMNSSKQWNVFFTQPTPPCNVYAYCGAFGTCNLIANRSCDCLSGFTPKSNTDWDLNSFSSGCERKTSLKCGNVTAANLEQDKFWRHSHMRLPVNNRTLTVDSETECESICLNICSCTAYAFDANQCLTWNGDLFNLQQLSEDDATGMTIYVKLAASEFSVPKVADQTHKSRRLKVALPTTIATTLFLCIFVYLFYRTRRARTKGNPRPHWLNTQKGSGDLINEEDEKGIDVPFFSLESILAATDNFSEENKLGRGGFGSVYKGKFHRGREIAIKRLSAQSGQGINEFKNEVVLIARLQHRNLVRLMGYCVQGNEKILLYEYMPNKSLDTFIFDERHQVLLDWKKRFDIILGIARGLLYLHHDSRLRIIHRDLKTSNILLDKEMNPKISDFGLARIVQGNTTEANTNKVVGTYGYMSPEYALDGLFSIKSDVFSFGVMMLEITCGKRNTGFYEREEALNLLGYAWRLWNEGNAMSLIDESLLESCNEDDVLKCINIALLCVQEEARIRPSMPDVIIMLGSESISLPKPNKPAFTARTRACNRTTSSSSKSYINSNNELTVTLEEGR</sequence>
<dbReference type="PROSITE" id="PS51257">
    <property type="entry name" value="PROKAR_LIPOPROTEIN"/>
    <property type="match status" value="1"/>
</dbReference>
<keyword evidence="4 18" id="KW-0808">Transferase</keyword>
<protein>
    <recommendedName>
        <fullName evidence="18">Receptor-like serine/threonine-protein kinase</fullName>
        <ecNumber evidence="18">2.7.11.1</ecNumber>
    </recommendedName>
</protein>
<dbReference type="GO" id="GO:0005886">
    <property type="term" value="C:plasma membrane"/>
    <property type="evidence" value="ECO:0000318"/>
    <property type="project" value="GO_Central"/>
</dbReference>
<evidence type="ECO:0000256" key="15">
    <source>
        <dbReference type="ARBA" id="ARBA00023180"/>
    </source>
</evidence>
<evidence type="ECO:0000256" key="14">
    <source>
        <dbReference type="ARBA" id="ARBA00023170"/>
    </source>
</evidence>
<feature type="signal peptide" evidence="21">
    <location>
        <begin position="1"/>
        <end position="26"/>
    </location>
</feature>
<dbReference type="InterPro" id="IPR000719">
    <property type="entry name" value="Prot_kinase_dom"/>
</dbReference>
<dbReference type="PROSITE" id="PS50948">
    <property type="entry name" value="PAN"/>
    <property type="match status" value="1"/>
</dbReference>
<dbReference type="InterPro" id="IPR017441">
    <property type="entry name" value="Protein_kinase_ATP_BS"/>
</dbReference>
<evidence type="ECO:0000256" key="3">
    <source>
        <dbReference type="ARBA" id="ARBA00022527"/>
    </source>
</evidence>
<evidence type="ECO:0000256" key="11">
    <source>
        <dbReference type="ARBA" id="ARBA00022989"/>
    </source>
</evidence>
<dbReference type="KEGG" id="nta:107807610"/>
<keyword evidence="6 21" id="KW-0732">Signal</keyword>
<dbReference type="InterPro" id="IPR001480">
    <property type="entry name" value="Bulb-type_lectin_dom"/>
</dbReference>
<evidence type="ECO:0000256" key="7">
    <source>
        <dbReference type="ARBA" id="ARBA00022734"/>
    </source>
</evidence>
<dbReference type="InterPro" id="IPR008271">
    <property type="entry name" value="Ser/Thr_kinase_AS"/>
</dbReference>
<dbReference type="SUPFAM" id="SSF57414">
    <property type="entry name" value="Hairpin loop containing domain-like"/>
    <property type="match status" value="1"/>
</dbReference>
<dbReference type="GO" id="GO:0048544">
    <property type="term" value="P:recognition of pollen"/>
    <property type="evidence" value="ECO:0007669"/>
    <property type="project" value="InterPro"/>
</dbReference>
<keyword evidence="25" id="KW-1185">Reference proteome</keyword>
<evidence type="ECO:0000256" key="12">
    <source>
        <dbReference type="ARBA" id="ARBA00023136"/>
    </source>
</evidence>
<evidence type="ECO:0000256" key="13">
    <source>
        <dbReference type="ARBA" id="ARBA00023157"/>
    </source>
</evidence>
<keyword evidence="15" id="KW-0325">Glycoprotein</keyword>
<dbReference type="SUPFAM" id="SSF51110">
    <property type="entry name" value="alpha-D-mannose-specific plant lectins"/>
    <property type="match status" value="1"/>
</dbReference>
<dbReference type="OrthoDB" id="1271275at2759"/>
<dbReference type="PANTHER" id="PTHR27002:SF988">
    <property type="entry name" value="RECEPTOR-LIKE SERINE_THREONINE-PROTEIN KINASE"/>
    <property type="match status" value="1"/>
</dbReference>
<evidence type="ECO:0000256" key="6">
    <source>
        <dbReference type="ARBA" id="ARBA00022729"/>
    </source>
</evidence>
<dbReference type="FunFam" id="3.30.200.20:FF:000330">
    <property type="entry name" value="G-type lectin S-receptor-like serine/threonine-protein kinase At4g03230"/>
    <property type="match status" value="1"/>
</dbReference>
<dbReference type="InterPro" id="IPR001245">
    <property type="entry name" value="Ser-Thr/Tyr_kinase_cat_dom"/>
</dbReference>
<evidence type="ECO:0000256" key="18">
    <source>
        <dbReference type="PIRNR" id="PIRNR000641"/>
    </source>
</evidence>
<dbReference type="STRING" id="4097.A0A1S4BF06"/>
<feature type="domain" description="Protein kinase" evidence="22">
    <location>
        <begin position="526"/>
        <end position="802"/>
    </location>
</feature>
<dbReference type="AlphaFoldDB" id="A0A1S4BF06"/>
<evidence type="ECO:0000256" key="8">
    <source>
        <dbReference type="ARBA" id="ARBA00022741"/>
    </source>
</evidence>
<keyword evidence="3 18" id="KW-0723">Serine/threonine-protein kinase</keyword>
<dbReference type="GO" id="GO:0007165">
    <property type="term" value="P:signal transduction"/>
    <property type="evidence" value="ECO:0000318"/>
    <property type="project" value="GO_Central"/>
</dbReference>
<feature type="binding site" evidence="19">
    <location>
        <position position="554"/>
    </location>
    <ligand>
        <name>ATP</name>
        <dbReference type="ChEBI" id="CHEBI:30616"/>
    </ligand>
</feature>
<organism evidence="25 26">
    <name type="scientific">Nicotiana tabacum</name>
    <name type="common">Common tobacco</name>
    <dbReference type="NCBI Taxonomy" id="4097"/>
    <lineage>
        <taxon>Eukaryota</taxon>
        <taxon>Viridiplantae</taxon>
        <taxon>Streptophyta</taxon>
        <taxon>Embryophyta</taxon>
        <taxon>Tracheophyta</taxon>
        <taxon>Spermatophyta</taxon>
        <taxon>Magnoliopsida</taxon>
        <taxon>eudicotyledons</taxon>
        <taxon>Gunneridae</taxon>
        <taxon>Pentapetalae</taxon>
        <taxon>asterids</taxon>
        <taxon>lamiids</taxon>
        <taxon>Solanales</taxon>
        <taxon>Solanaceae</taxon>
        <taxon>Nicotianoideae</taxon>
        <taxon>Nicotianeae</taxon>
        <taxon>Nicotiana</taxon>
    </lineage>
</organism>
<dbReference type="PaxDb" id="4097-A0A1S4BF06"/>
<dbReference type="PROSITE" id="PS50011">
    <property type="entry name" value="PROTEIN_KINASE_DOM"/>
    <property type="match status" value="1"/>
</dbReference>
<feature type="chain" id="PRO_5010197413" description="Receptor-like serine/threonine-protein kinase" evidence="21">
    <location>
        <begin position="27"/>
        <end position="845"/>
    </location>
</feature>
<dbReference type="PIRSF" id="PIRSF000641">
    <property type="entry name" value="SRK"/>
    <property type="match status" value="1"/>
</dbReference>
<dbReference type="Pfam" id="PF00954">
    <property type="entry name" value="S_locus_glycop"/>
    <property type="match status" value="1"/>
</dbReference>
<dbReference type="Proteomes" id="UP000790787">
    <property type="component" value="Chromosome 21"/>
</dbReference>
<feature type="domain" description="Bulb-type lectin" evidence="23">
    <location>
        <begin position="37"/>
        <end position="163"/>
    </location>
</feature>
<evidence type="ECO:0000256" key="16">
    <source>
        <dbReference type="ARBA" id="ARBA00047899"/>
    </source>
</evidence>
<dbReference type="InterPro" id="IPR011009">
    <property type="entry name" value="Kinase-like_dom_sf"/>
</dbReference>
<gene>
    <name evidence="26" type="primary">LOC107807610</name>
</gene>
<feature type="transmembrane region" description="Helical" evidence="20">
    <location>
        <begin position="455"/>
        <end position="475"/>
    </location>
</feature>
<keyword evidence="2" id="KW-1003">Cell membrane</keyword>
<reference evidence="25" key="1">
    <citation type="journal article" date="2014" name="Nat. Commun.">
        <title>The tobacco genome sequence and its comparison with those of tomato and potato.</title>
        <authorList>
            <person name="Sierro N."/>
            <person name="Battey J.N."/>
            <person name="Ouadi S."/>
            <person name="Bakaher N."/>
            <person name="Bovet L."/>
            <person name="Willig A."/>
            <person name="Goepfert S."/>
            <person name="Peitsch M.C."/>
            <person name="Ivanov N.V."/>
        </authorList>
    </citation>
    <scope>NUCLEOTIDE SEQUENCE [LARGE SCALE GENOMIC DNA]</scope>
</reference>
<keyword evidence="5 20" id="KW-0812">Transmembrane</keyword>
<keyword evidence="12 20" id="KW-0472">Membrane</keyword>
<dbReference type="Pfam" id="PF08276">
    <property type="entry name" value="PAN_2"/>
    <property type="match status" value="1"/>
</dbReference>
<reference evidence="26" key="2">
    <citation type="submission" date="2025-08" db="UniProtKB">
        <authorList>
            <consortium name="RefSeq"/>
        </authorList>
    </citation>
    <scope>IDENTIFICATION</scope>
    <source>
        <tissue evidence="26">Leaf</tissue>
    </source>
</reference>
<dbReference type="Pfam" id="PF01453">
    <property type="entry name" value="B_lectin"/>
    <property type="match status" value="1"/>
</dbReference>
<evidence type="ECO:0000313" key="25">
    <source>
        <dbReference type="Proteomes" id="UP000790787"/>
    </source>
</evidence>
<evidence type="ECO:0000256" key="10">
    <source>
        <dbReference type="ARBA" id="ARBA00022840"/>
    </source>
</evidence>
<evidence type="ECO:0000256" key="19">
    <source>
        <dbReference type="PROSITE-ProRule" id="PRU10141"/>
    </source>
</evidence>
<dbReference type="RefSeq" id="XP_016487515.1">
    <property type="nucleotide sequence ID" value="XM_016632029.1"/>
</dbReference>
<dbReference type="Gene3D" id="3.30.200.20">
    <property type="entry name" value="Phosphorylase Kinase, domain 1"/>
    <property type="match status" value="1"/>
</dbReference>
<comment type="subcellular location">
    <subcellularLocation>
        <location evidence="1">Cell membrane</location>
        <topology evidence="1">Single-pass type I membrane protein</topology>
    </subcellularLocation>
</comment>
<dbReference type="SMR" id="A0A1S4BF06"/>
<dbReference type="InterPro" id="IPR000858">
    <property type="entry name" value="S_locus_glycoprot_dom"/>
</dbReference>
<dbReference type="InterPro" id="IPR036426">
    <property type="entry name" value="Bulb-type_lectin_dom_sf"/>
</dbReference>
<feature type="domain" description="Apple" evidence="24">
    <location>
        <begin position="350"/>
        <end position="434"/>
    </location>
</feature>
<proteinExistence type="inferred from homology"/>
<dbReference type="SMART" id="SM00473">
    <property type="entry name" value="PAN_AP"/>
    <property type="match status" value="1"/>
</dbReference>
<dbReference type="GO" id="GO:0006955">
    <property type="term" value="P:immune response"/>
    <property type="evidence" value="ECO:0000318"/>
    <property type="project" value="GO_Central"/>
</dbReference>
<evidence type="ECO:0000256" key="2">
    <source>
        <dbReference type="ARBA" id="ARBA00022475"/>
    </source>
</evidence>
<dbReference type="PROSITE" id="PS50927">
    <property type="entry name" value="BULB_LECTIN"/>
    <property type="match status" value="1"/>
</dbReference>
<dbReference type="PANTHER" id="PTHR27002">
    <property type="entry name" value="RECEPTOR-LIKE SERINE/THREONINE-PROTEIN KINASE SD1-8"/>
    <property type="match status" value="1"/>
</dbReference>
<dbReference type="CDD" id="cd00028">
    <property type="entry name" value="B_lectin"/>
    <property type="match status" value="1"/>
</dbReference>
<evidence type="ECO:0000256" key="9">
    <source>
        <dbReference type="ARBA" id="ARBA00022777"/>
    </source>
</evidence>
<evidence type="ECO:0000259" key="22">
    <source>
        <dbReference type="PROSITE" id="PS50011"/>
    </source>
</evidence>
<dbReference type="InterPro" id="IPR024171">
    <property type="entry name" value="SRK-like_kinase"/>
</dbReference>
<evidence type="ECO:0000256" key="21">
    <source>
        <dbReference type="SAM" id="SignalP"/>
    </source>
</evidence>
<evidence type="ECO:0000256" key="20">
    <source>
        <dbReference type="SAM" id="Phobius"/>
    </source>
</evidence>
<evidence type="ECO:0000259" key="24">
    <source>
        <dbReference type="PROSITE" id="PS50948"/>
    </source>
</evidence>
<dbReference type="Gene3D" id="2.90.10.10">
    <property type="entry name" value="Bulb-type lectin domain"/>
    <property type="match status" value="1"/>
</dbReference>
<keyword evidence="7" id="KW-0430">Lectin</keyword>
<evidence type="ECO:0000256" key="17">
    <source>
        <dbReference type="ARBA" id="ARBA00048679"/>
    </source>
</evidence>
<dbReference type="SUPFAM" id="SSF56112">
    <property type="entry name" value="Protein kinase-like (PK-like)"/>
    <property type="match status" value="1"/>
</dbReference>
<dbReference type="SMART" id="SM00108">
    <property type="entry name" value="B_lectin"/>
    <property type="match status" value="1"/>
</dbReference>